<dbReference type="Gene3D" id="3.90.1340.10">
    <property type="entry name" value="Phage tail collar domain"/>
    <property type="match status" value="1"/>
</dbReference>
<reference evidence="2 3" key="1">
    <citation type="submission" date="2020-10" db="EMBL/GenBank/DDBJ databases">
        <title>Phylogeny of dyella-like bacteria.</title>
        <authorList>
            <person name="Fu J."/>
        </authorList>
    </citation>
    <scope>NUCLEOTIDE SEQUENCE [LARGE SCALE GENOMIC DNA]</scope>
    <source>
        <strain evidence="2 3">THG-B117</strain>
    </source>
</reference>
<organism evidence="2 3">
    <name type="scientific">Dyella kyungheensis</name>
    <dbReference type="NCBI Taxonomy" id="1242174"/>
    <lineage>
        <taxon>Bacteria</taxon>
        <taxon>Pseudomonadati</taxon>
        <taxon>Pseudomonadota</taxon>
        <taxon>Gammaproteobacteria</taxon>
        <taxon>Lysobacterales</taxon>
        <taxon>Rhodanobacteraceae</taxon>
        <taxon>Dyella</taxon>
    </lineage>
</organism>
<keyword evidence="3" id="KW-1185">Reference proteome</keyword>
<accession>A0ABS2JV37</accession>
<evidence type="ECO:0000313" key="2">
    <source>
        <dbReference type="EMBL" id="MBM7122761.1"/>
    </source>
</evidence>
<dbReference type="Proteomes" id="UP001430065">
    <property type="component" value="Unassembled WGS sequence"/>
</dbReference>
<protein>
    <submittedName>
        <fullName evidence="2">Phage tail protein</fullName>
    </submittedName>
</protein>
<gene>
    <name evidence="2" type="ORF">ISP20_16460</name>
</gene>
<evidence type="ECO:0000313" key="3">
    <source>
        <dbReference type="Proteomes" id="UP001430065"/>
    </source>
</evidence>
<dbReference type="RefSeq" id="WP_204637191.1">
    <property type="nucleotide sequence ID" value="NZ_JADIKC010000007.1"/>
</dbReference>
<name>A0ABS2JV37_9GAMM</name>
<dbReference type="EMBL" id="JADIKC010000007">
    <property type="protein sequence ID" value="MBM7122761.1"/>
    <property type="molecule type" value="Genomic_DNA"/>
</dbReference>
<dbReference type="InterPro" id="IPR011083">
    <property type="entry name" value="Phage_tail_collar_dom"/>
</dbReference>
<comment type="caution">
    <text evidence="2">The sequence shown here is derived from an EMBL/GenBank/DDBJ whole genome shotgun (WGS) entry which is preliminary data.</text>
</comment>
<sequence length="175" mass="17921">MQPYLGEIRLLPFNFAPVGWQDCDGSLLSIAENEALYVLLGTTYGGDGVSTFAVPDLRGRLPIHRGTGRGLSSYVLGQIAGTEAVTLISGNLPAHTHTVQATSAPASTGAPSGTAELGTISGDTMYTSDITGLTAHPAATSMLSTAGGNQAHDNTMPTLAVRFCIALAGVFPSQS</sequence>
<evidence type="ECO:0000259" key="1">
    <source>
        <dbReference type="Pfam" id="PF07484"/>
    </source>
</evidence>
<feature type="domain" description="Phage tail collar" evidence="1">
    <location>
        <begin position="6"/>
        <end position="62"/>
    </location>
</feature>
<dbReference type="Pfam" id="PF07484">
    <property type="entry name" value="Collar"/>
    <property type="match status" value="1"/>
</dbReference>
<dbReference type="SUPFAM" id="SSF88874">
    <property type="entry name" value="Receptor-binding domain of short tail fibre protein gp12"/>
    <property type="match status" value="1"/>
</dbReference>
<dbReference type="InterPro" id="IPR037053">
    <property type="entry name" value="Phage_tail_collar_dom_sf"/>
</dbReference>
<proteinExistence type="predicted"/>